<accession>W4K9M0</accession>
<reference evidence="1 2" key="1">
    <citation type="journal article" date="2012" name="New Phytol.">
        <title>Insight into trade-off between wood decay and parasitism from the genome of a fungal forest pathogen.</title>
        <authorList>
            <person name="Olson A."/>
            <person name="Aerts A."/>
            <person name="Asiegbu F."/>
            <person name="Belbahri L."/>
            <person name="Bouzid O."/>
            <person name="Broberg A."/>
            <person name="Canback B."/>
            <person name="Coutinho P.M."/>
            <person name="Cullen D."/>
            <person name="Dalman K."/>
            <person name="Deflorio G."/>
            <person name="van Diepen L.T."/>
            <person name="Dunand C."/>
            <person name="Duplessis S."/>
            <person name="Durling M."/>
            <person name="Gonthier P."/>
            <person name="Grimwood J."/>
            <person name="Fossdal C.G."/>
            <person name="Hansson D."/>
            <person name="Henrissat B."/>
            <person name="Hietala A."/>
            <person name="Himmelstrand K."/>
            <person name="Hoffmeister D."/>
            <person name="Hogberg N."/>
            <person name="James T.Y."/>
            <person name="Karlsson M."/>
            <person name="Kohler A."/>
            <person name="Kues U."/>
            <person name="Lee Y.H."/>
            <person name="Lin Y.C."/>
            <person name="Lind M."/>
            <person name="Lindquist E."/>
            <person name="Lombard V."/>
            <person name="Lucas S."/>
            <person name="Lunden K."/>
            <person name="Morin E."/>
            <person name="Murat C."/>
            <person name="Park J."/>
            <person name="Raffaello T."/>
            <person name="Rouze P."/>
            <person name="Salamov A."/>
            <person name="Schmutz J."/>
            <person name="Solheim H."/>
            <person name="Stahlberg J."/>
            <person name="Velez H."/>
            <person name="de Vries R.P."/>
            <person name="Wiebenga A."/>
            <person name="Woodward S."/>
            <person name="Yakovlev I."/>
            <person name="Garbelotto M."/>
            <person name="Martin F."/>
            <person name="Grigoriev I.V."/>
            <person name="Stenlid J."/>
        </authorList>
    </citation>
    <scope>NUCLEOTIDE SEQUENCE [LARGE SCALE GENOMIC DNA]</scope>
    <source>
        <strain evidence="1 2">TC 32-1</strain>
    </source>
</reference>
<feature type="non-terminal residue" evidence="1">
    <location>
        <position position="118"/>
    </location>
</feature>
<dbReference type="Proteomes" id="UP000030671">
    <property type="component" value="Unassembled WGS sequence"/>
</dbReference>
<feature type="non-terminal residue" evidence="1">
    <location>
        <position position="1"/>
    </location>
</feature>
<organism evidence="1 2">
    <name type="scientific">Heterobasidion irregulare (strain TC 32-1)</name>
    <dbReference type="NCBI Taxonomy" id="747525"/>
    <lineage>
        <taxon>Eukaryota</taxon>
        <taxon>Fungi</taxon>
        <taxon>Dikarya</taxon>
        <taxon>Basidiomycota</taxon>
        <taxon>Agaricomycotina</taxon>
        <taxon>Agaricomycetes</taxon>
        <taxon>Russulales</taxon>
        <taxon>Bondarzewiaceae</taxon>
        <taxon>Heterobasidion</taxon>
        <taxon>Heterobasidion annosum species complex</taxon>
    </lineage>
</organism>
<name>W4K9M0_HETIT</name>
<dbReference type="EMBL" id="KI925457">
    <property type="protein sequence ID" value="ETW82439.1"/>
    <property type="molecule type" value="Genomic_DNA"/>
</dbReference>
<dbReference type="HOGENOM" id="CLU_177419_0_0_1"/>
<sequence>IATSAGYHCRVARHKPFLSPAAVWKRLIWAKENMTRDWNEVIWTDEAKLELGERPGHKRPTFKSSRKSIMVWGYIAHGVKDQLIKLEFLPATMSEKGRRRGGGLGTKEYVAQVLEGPL</sequence>
<dbReference type="OrthoDB" id="2742659at2759"/>
<protein>
    <recommendedName>
        <fullName evidence="3">Transposase Tc1-like domain-containing protein</fullName>
    </recommendedName>
</protein>
<dbReference type="Gene3D" id="3.30.420.10">
    <property type="entry name" value="Ribonuclease H-like superfamily/Ribonuclease H"/>
    <property type="match status" value="1"/>
</dbReference>
<dbReference type="GO" id="GO:0003676">
    <property type="term" value="F:nucleic acid binding"/>
    <property type="evidence" value="ECO:0007669"/>
    <property type="project" value="InterPro"/>
</dbReference>
<dbReference type="KEGG" id="hir:HETIRDRAFT_17257"/>
<evidence type="ECO:0000313" key="1">
    <source>
        <dbReference type="EMBL" id="ETW82439.1"/>
    </source>
</evidence>
<gene>
    <name evidence="1" type="ORF">HETIRDRAFT_17257</name>
</gene>
<dbReference type="AlphaFoldDB" id="W4K9M0"/>
<evidence type="ECO:0000313" key="2">
    <source>
        <dbReference type="Proteomes" id="UP000030671"/>
    </source>
</evidence>
<dbReference type="InterPro" id="IPR036397">
    <property type="entry name" value="RNaseH_sf"/>
</dbReference>
<dbReference type="eggNOG" id="ENOG502RZ9M">
    <property type="taxonomic scope" value="Eukaryota"/>
</dbReference>
<proteinExistence type="predicted"/>
<dbReference type="GeneID" id="20668404"/>
<keyword evidence="2" id="KW-1185">Reference proteome</keyword>
<dbReference type="InParanoid" id="W4K9M0"/>
<dbReference type="RefSeq" id="XP_009544599.1">
    <property type="nucleotide sequence ID" value="XM_009546304.1"/>
</dbReference>
<evidence type="ECO:0008006" key="3">
    <source>
        <dbReference type="Google" id="ProtNLM"/>
    </source>
</evidence>